<dbReference type="InterPro" id="IPR047200">
    <property type="entry name" value="MFS_YcaD-like"/>
</dbReference>
<feature type="transmembrane region" description="Helical" evidence="6">
    <location>
        <begin position="290"/>
        <end position="312"/>
    </location>
</feature>
<dbReference type="RefSeq" id="WP_251938009.1">
    <property type="nucleotide sequence ID" value="NZ_CP098747.1"/>
</dbReference>
<dbReference type="Pfam" id="PF00083">
    <property type="entry name" value="Sugar_tr"/>
    <property type="match status" value="1"/>
</dbReference>
<feature type="transmembrane region" description="Helical" evidence="6">
    <location>
        <begin position="73"/>
        <end position="92"/>
    </location>
</feature>
<dbReference type="EMBL" id="CP098747">
    <property type="protein sequence ID" value="USG63241.1"/>
    <property type="molecule type" value="Genomic_DNA"/>
</dbReference>
<feature type="transmembrane region" description="Helical" evidence="6">
    <location>
        <begin position="201"/>
        <end position="224"/>
    </location>
</feature>
<evidence type="ECO:0000256" key="3">
    <source>
        <dbReference type="ARBA" id="ARBA00022989"/>
    </source>
</evidence>
<name>A0ABY4W8R3_9PROT</name>
<protein>
    <submittedName>
        <fullName evidence="8">MFS transporter</fullName>
    </submittedName>
</protein>
<feature type="region of interest" description="Disordered" evidence="5">
    <location>
        <begin position="402"/>
        <end position="446"/>
    </location>
</feature>
<feature type="transmembrane region" description="Helical" evidence="6">
    <location>
        <begin position="324"/>
        <end position="349"/>
    </location>
</feature>
<dbReference type="Pfam" id="PF07690">
    <property type="entry name" value="MFS_1"/>
    <property type="match status" value="1"/>
</dbReference>
<gene>
    <name evidence="8" type="ORF">NBZ79_09665</name>
</gene>
<dbReference type="PROSITE" id="PS50850">
    <property type="entry name" value="MFS"/>
    <property type="match status" value="1"/>
</dbReference>
<dbReference type="InterPro" id="IPR020846">
    <property type="entry name" value="MFS_dom"/>
</dbReference>
<evidence type="ECO:0000259" key="7">
    <source>
        <dbReference type="PROSITE" id="PS50850"/>
    </source>
</evidence>
<feature type="transmembrane region" description="Helical" evidence="6">
    <location>
        <begin position="158"/>
        <end position="180"/>
    </location>
</feature>
<evidence type="ECO:0000256" key="2">
    <source>
        <dbReference type="ARBA" id="ARBA00022692"/>
    </source>
</evidence>
<dbReference type="Proteomes" id="UP001056291">
    <property type="component" value="Chromosome"/>
</dbReference>
<evidence type="ECO:0000256" key="6">
    <source>
        <dbReference type="SAM" id="Phobius"/>
    </source>
</evidence>
<comment type="subcellular location">
    <subcellularLocation>
        <location evidence="1">Membrane</location>
    </subcellularLocation>
</comment>
<keyword evidence="3 6" id="KW-1133">Transmembrane helix</keyword>
<dbReference type="PANTHER" id="PTHR23521">
    <property type="entry name" value="TRANSPORTER MFS SUPERFAMILY"/>
    <property type="match status" value="1"/>
</dbReference>
<feature type="transmembrane region" description="Helical" evidence="6">
    <location>
        <begin position="131"/>
        <end position="152"/>
    </location>
</feature>
<keyword evidence="2 6" id="KW-0812">Transmembrane</keyword>
<evidence type="ECO:0000256" key="5">
    <source>
        <dbReference type="SAM" id="MobiDB-lite"/>
    </source>
</evidence>
<feature type="transmembrane region" description="Helical" evidence="6">
    <location>
        <begin position="98"/>
        <end position="119"/>
    </location>
</feature>
<feature type="compositionally biased region" description="Acidic residues" evidence="5">
    <location>
        <begin position="407"/>
        <end position="436"/>
    </location>
</feature>
<dbReference type="InterPro" id="IPR005828">
    <property type="entry name" value="MFS_sugar_transport-like"/>
</dbReference>
<dbReference type="CDD" id="cd17477">
    <property type="entry name" value="MFS_YcaD_like"/>
    <property type="match status" value="1"/>
</dbReference>
<evidence type="ECO:0000313" key="8">
    <source>
        <dbReference type="EMBL" id="USG63241.1"/>
    </source>
</evidence>
<dbReference type="InterPro" id="IPR011701">
    <property type="entry name" value="MFS"/>
</dbReference>
<sequence length="446" mass="47575">MYSAVINSWPLLLGIGLLMLGNGLQGSLVGIRASLEGFPSATTGFIMSGYYAGFLFGSYITPKILINVGHVRVFAALASLASSAALLYVVFVDPIVWGFMRLITGFSYAGLYIVCESWLNDVATNETRGQLLSVYMIIMMAGLAFGQFFLNIADPGGFTLFVVISVLVSLALIPLALTAAPAPNFMQITRLSLRKLYKISPLGVVGMTAQGTIAGAFYGMAAVYGDKIGLSIVQISTFISIVVFSGVLLQWPIGKLSDKFDRRQVILVTTVLSGAAAIFAMLAAENDLLLYFLLGAGLFGGFSVPLYSLCIAHTNDYLEPSDMVAASSGLMLVNGIGAVFGPIIVGQLMSTVGTYIFFGLIAAGHLGIGVFALMRMMINTSAPLEYQSDFVAMPMRAGHAAAAMNPETEEWEEEPEEEELLPEQPEDEEEVPELMDDGPALGTPNP</sequence>
<organism evidence="8 9">
    <name type="scientific">Sneathiella marina</name>
    <dbReference type="NCBI Taxonomy" id="2950108"/>
    <lineage>
        <taxon>Bacteria</taxon>
        <taxon>Pseudomonadati</taxon>
        <taxon>Pseudomonadota</taxon>
        <taxon>Alphaproteobacteria</taxon>
        <taxon>Sneathiellales</taxon>
        <taxon>Sneathiellaceae</taxon>
        <taxon>Sneathiella</taxon>
    </lineage>
</organism>
<evidence type="ECO:0000256" key="4">
    <source>
        <dbReference type="ARBA" id="ARBA00023136"/>
    </source>
</evidence>
<dbReference type="InterPro" id="IPR036259">
    <property type="entry name" value="MFS_trans_sf"/>
</dbReference>
<reference evidence="8" key="1">
    <citation type="submission" date="2022-06" db="EMBL/GenBank/DDBJ databases">
        <title>Sneathiella actinostolidae sp. nov., isolated from a sea anemonein the Western Pacific Ocean.</title>
        <authorList>
            <person name="Wei M.J."/>
        </authorList>
    </citation>
    <scope>NUCLEOTIDE SEQUENCE</scope>
    <source>
        <strain evidence="8">PHK-P5</strain>
    </source>
</reference>
<dbReference type="SUPFAM" id="SSF103473">
    <property type="entry name" value="MFS general substrate transporter"/>
    <property type="match status" value="1"/>
</dbReference>
<evidence type="ECO:0000313" key="9">
    <source>
        <dbReference type="Proteomes" id="UP001056291"/>
    </source>
</evidence>
<feature type="transmembrane region" description="Helical" evidence="6">
    <location>
        <begin position="355"/>
        <end position="374"/>
    </location>
</feature>
<keyword evidence="4 6" id="KW-0472">Membrane</keyword>
<feature type="transmembrane region" description="Helical" evidence="6">
    <location>
        <begin position="230"/>
        <end position="253"/>
    </location>
</feature>
<accession>A0ABY4W8R3</accession>
<feature type="transmembrane region" description="Helical" evidence="6">
    <location>
        <begin position="265"/>
        <end position="284"/>
    </location>
</feature>
<feature type="domain" description="Major facilitator superfamily (MFS) profile" evidence="7">
    <location>
        <begin position="199"/>
        <end position="446"/>
    </location>
</feature>
<keyword evidence="9" id="KW-1185">Reference proteome</keyword>
<feature type="transmembrane region" description="Helical" evidence="6">
    <location>
        <begin position="42"/>
        <end position="61"/>
    </location>
</feature>
<dbReference type="Gene3D" id="1.20.1250.20">
    <property type="entry name" value="MFS general substrate transporter like domains"/>
    <property type="match status" value="2"/>
</dbReference>
<proteinExistence type="predicted"/>
<dbReference type="PANTHER" id="PTHR23521:SF3">
    <property type="entry name" value="MFS TRANSPORTER"/>
    <property type="match status" value="1"/>
</dbReference>
<evidence type="ECO:0000256" key="1">
    <source>
        <dbReference type="ARBA" id="ARBA00004370"/>
    </source>
</evidence>